<keyword evidence="12" id="KW-1185">Reference proteome</keyword>
<dbReference type="Pfam" id="PF03547">
    <property type="entry name" value="Mem_trans"/>
    <property type="match status" value="2"/>
</dbReference>
<comment type="caution">
    <text evidence="11">The sequence shown here is derived from an EMBL/GenBank/DDBJ whole genome shotgun (WGS) entry which is preliminary data.</text>
</comment>
<evidence type="ECO:0000313" key="11">
    <source>
        <dbReference type="EMBL" id="RXH96745.1"/>
    </source>
</evidence>
<dbReference type="PANTHER" id="PTHR31651:SF33">
    <property type="entry name" value="PROTEIN PIN-LIKES 1"/>
    <property type="match status" value="1"/>
</dbReference>
<feature type="transmembrane region" description="Helical" evidence="10">
    <location>
        <begin position="427"/>
        <end position="451"/>
    </location>
</feature>
<keyword evidence="5 10" id="KW-1133">Transmembrane helix</keyword>
<dbReference type="AlphaFoldDB" id="A0A498JNS8"/>
<reference evidence="11 12" key="1">
    <citation type="submission" date="2018-10" db="EMBL/GenBank/DDBJ databases">
        <title>A high-quality apple genome assembly.</title>
        <authorList>
            <person name="Hu J."/>
        </authorList>
    </citation>
    <scope>NUCLEOTIDE SEQUENCE [LARGE SCALE GENOMIC DNA]</scope>
    <source>
        <strain evidence="12">cv. HFTH1</strain>
        <tissue evidence="11">Young leaf</tissue>
    </source>
</reference>
<evidence type="ECO:0000256" key="1">
    <source>
        <dbReference type="ARBA" id="ARBA00004477"/>
    </source>
</evidence>
<dbReference type="GO" id="GO:0005789">
    <property type="term" value="C:endoplasmic reticulum membrane"/>
    <property type="evidence" value="ECO:0007669"/>
    <property type="project" value="UniProtKB-SubCell"/>
</dbReference>
<evidence type="ECO:0000256" key="3">
    <source>
        <dbReference type="ARBA" id="ARBA00022692"/>
    </source>
</evidence>
<feature type="transmembrane region" description="Helical" evidence="10">
    <location>
        <begin position="6"/>
        <end position="29"/>
    </location>
</feature>
<dbReference type="InterPro" id="IPR004776">
    <property type="entry name" value="Mem_transp_PIN-like"/>
</dbReference>
<dbReference type="GO" id="GO:0009734">
    <property type="term" value="P:auxin-activated signaling pathway"/>
    <property type="evidence" value="ECO:0007669"/>
    <property type="project" value="UniProtKB-KW"/>
</dbReference>
<dbReference type="PANTHER" id="PTHR31651">
    <property type="match status" value="1"/>
</dbReference>
<gene>
    <name evidence="11" type="ORF">DVH24_009587</name>
</gene>
<evidence type="ECO:0000256" key="2">
    <source>
        <dbReference type="ARBA" id="ARBA00022448"/>
    </source>
</evidence>
<dbReference type="EMBL" id="RDQH01000332">
    <property type="protein sequence ID" value="RXH96745.1"/>
    <property type="molecule type" value="Genomic_DNA"/>
</dbReference>
<feature type="transmembrane region" description="Helical" evidence="10">
    <location>
        <begin position="360"/>
        <end position="381"/>
    </location>
</feature>
<feature type="transmembrane region" description="Helical" evidence="10">
    <location>
        <begin position="106"/>
        <end position="128"/>
    </location>
</feature>
<evidence type="ECO:0000256" key="9">
    <source>
        <dbReference type="ARBA" id="ARBA00025752"/>
    </source>
</evidence>
<accession>A0A498JNS8</accession>
<evidence type="ECO:0000256" key="7">
    <source>
        <dbReference type="ARBA" id="ARBA00023294"/>
    </source>
</evidence>
<keyword evidence="4" id="KW-0256">Endoplasmic reticulum</keyword>
<comment type="function">
    <text evidence="8">Involved in cellular auxin homeostasis by regulating auxin metabolism. Regulates intracellular auxin accumulation at the endoplasmic reticulum and thus auxin availability for nuclear auxin signaling.</text>
</comment>
<keyword evidence="6 10" id="KW-0472">Membrane</keyword>
<feature type="transmembrane region" description="Helical" evidence="10">
    <location>
        <begin position="213"/>
        <end position="237"/>
    </location>
</feature>
<organism evidence="11 12">
    <name type="scientific">Malus domestica</name>
    <name type="common">Apple</name>
    <name type="synonym">Pyrus malus</name>
    <dbReference type="NCBI Taxonomy" id="3750"/>
    <lineage>
        <taxon>Eukaryota</taxon>
        <taxon>Viridiplantae</taxon>
        <taxon>Streptophyta</taxon>
        <taxon>Embryophyta</taxon>
        <taxon>Tracheophyta</taxon>
        <taxon>Spermatophyta</taxon>
        <taxon>Magnoliopsida</taxon>
        <taxon>eudicotyledons</taxon>
        <taxon>Gunneridae</taxon>
        <taxon>Pentapetalae</taxon>
        <taxon>rosids</taxon>
        <taxon>fabids</taxon>
        <taxon>Rosales</taxon>
        <taxon>Rosaceae</taxon>
        <taxon>Amygdaloideae</taxon>
        <taxon>Maleae</taxon>
        <taxon>Malus</taxon>
    </lineage>
</organism>
<dbReference type="GO" id="GO:0080162">
    <property type="term" value="P:endoplasmic reticulum to cytosol auxin transport"/>
    <property type="evidence" value="ECO:0007669"/>
    <property type="project" value="InterPro"/>
</dbReference>
<comment type="similarity">
    <text evidence="9">Belongs to the auxin efflux carrier (TC 2.A.69.2) family.</text>
</comment>
<evidence type="ECO:0000256" key="6">
    <source>
        <dbReference type="ARBA" id="ARBA00023136"/>
    </source>
</evidence>
<evidence type="ECO:0000256" key="10">
    <source>
        <dbReference type="SAM" id="Phobius"/>
    </source>
</evidence>
<keyword evidence="2" id="KW-0813">Transport</keyword>
<dbReference type="InterPro" id="IPR045033">
    <property type="entry name" value="PILS1/3/4/5/7"/>
</dbReference>
<evidence type="ECO:0000256" key="4">
    <source>
        <dbReference type="ARBA" id="ARBA00022824"/>
    </source>
</evidence>
<feature type="transmembrane region" description="Helical" evidence="10">
    <location>
        <begin position="72"/>
        <end position="94"/>
    </location>
</feature>
<feature type="transmembrane region" description="Helical" evidence="10">
    <location>
        <begin position="463"/>
        <end position="484"/>
    </location>
</feature>
<feature type="transmembrane region" description="Helical" evidence="10">
    <location>
        <begin position="318"/>
        <end position="340"/>
    </location>
</feature>
<sequence length="516" mass="55934">MELLQLFVTASIPVLKVLLITALGSYLALDRVDILGEVTRKNVNTVVFYVFNPALVGSNLARTITYQSMAKLWFMPVNILITFIIGSVLGWILIQLTRPPAHLRGLVLGCCAAGNLGNLLLIIVPAVCKEKGSPFGAPDVCHTYAMAYASLSMAEAASNKLQSNYLIQGEKAQLLIVDIIIKTLFFCPSIFLLNSSDCFSSVQCSYLVQLSGIPIFAFCNAIVFMLQIGAVYLWSYVYNIVRISSTRGIQDSNQSAEKSFTSDQASCTEPLLSSKECVTVGENQDQYALPYTAVPEEAAKATTSSKLKKHIVMVFKKINLKAIFAPSTTGAVVGFAIGVIPQIRNLLIGDGAPLRVIQDTAYLLGNGAIPALTLIIGGNLLKGLRGSGIQKSLVVGIIVVRYVALPLIGILVIKGALKFGLVHSDPLYLFVLLLQFSLPPAMNIGTMTQLFGAGENECSVIMLWTYAFASLSLTFWSAAFMWLVTRLKQLQQEYDSDSSSIQLLLNSIPSIFITVT</sequence>
<comment type="subcellular location">
    <subcellularLocation>
        <location evidence="1">Endoplasmic reticulum membrane</location>
        <topology evidence="1">Multi-pass membrane protein</topology>
    </subcellularLocation>
</comment>
<evidence type="ECO:0000256" key="8">
    <source>
        <dbReference type="ARBA" id="ARBA00025100"/>
    </source>
</evidence>
<proteinExistence type="inferred from homology"/>
<evidence type="ECO:0000313" key="12">
    <source>
        <dbReference type="Proteomes" id="UP000290289"/>
    </source>
</evidence>
<feature type="transmembrane region" description="Helical" evidence="10">
    <location>
        <begin position="393"/>
        <end position="415"/>
    </location>
</feature>
<keyword evidence="3 10" id="KW-0812">Transmembrane</keyword>
<dbReference type="Proteomes" id="UP000290289">
    <property type="component" value="Chromosome 6"/>
</dbReference>
<keyword evidence="7" id="KW-0927">Auxin signaling pathway</keyword>
<evidence type="ECO:0000256" key="5">
    <source>
        <dbReference type="ARBA" id="ARBA00022989"/>
    </source>
</evidence>
<name>A0A498JNS8_MALDO</name>
<feature type="transmembrane region" description="Helical" evidence="10">
    <location>
        <begin position="174"/>
        <end position="193"/>
    </location>
</feature>
<protein>
    <submittedName>
        <fullName evidence="11">Uncharacterized protein</fullName>
    </submittedName>
</protein>